<feature type="domain" description="NADH-Ubiquinone oxidoreductase (complex I) chain 5 N-terminal" evidence="12">
    <location>
        <begin position="65"/>
        <end position="107"/>
    </location>
</feature>
<keyword evidence="2" id="KW-0813">Transport</keyword>
<evidence type="ECO:0000313" key="16">
    <source>
        <dbReference type="Proteomes" id="UP000076400"/>
    </source>
</evidence>
<organism evidence="15 16">
    <name type="scientific">Oceanibaculum pacificum</name>
    <dbReference type="NCBI Taxonomy" id="580166"/>
    <lineage>
        <taxon>Bacteria</taxon>
        <taxon>Pseudomonadati</taxon>
        <taxon>Pseudomonadota</taxon>
        <taxon>Alphaproteobacteria</taxon>
        <taxon>Rhodospirillales</taxon>
        <taxon>Oceanibaculaceae</taxon>
        <taxon>Oceanibaculum</taxon>
    </lineage>
</organism>
<dbReference type="Pfam" id="PF13244">
    <property type="entry name" value="MbhD"/>
    <property type="match status" value="1"/>
</dbReference>
<dbReference type="AlphaFoldDB" id="A0A154W689"/>
<feature type="transmembrane region" description="Helical" evidence="10">
    <location>
        <begin position="28"/>
        <end position="45"/>
    </location>
</feature>
<evidence type="ECO:0000256" key="3">
    <source>
        <dbReference type="ARBA" id="ARBA00022449"/>
    </source>
</evidence>
<feature type="transmembrane region" description="Helical" evidence="10">
    <location>
        <begin position="323"/>
        <end position="345"/>
    </location>
</feature>
<evidence type="ECO:0000256" key="4">
    <source>
        <dbReference type="ARBA" id="ARBA00022475"/>
    </source>
</evidence>
<gene>
    <name evidence="15" type="ORF">AUP43_07850</name>
</gene>
<keyword evidence="16" id="KW-1185">Reference proteome</keyword>
<feature type="transmembrane region" description="Helical" evidence="10">
    <location>
        <begin position="647"/>
        <end position="666"/>
    </location>
</feature>
<evidence type="ECO:0000259" key="13">
    <source>
        <dbReference type="Pfam" id="PF13244"/>
    </source>
</evidence>
<feature type="transmembrane region" description="Helical" evidence="10">
    <location>
        <begin position="129"/>
        <end position="148"/>
    </location>
</feature>
<keyword evidence="5 9" id="KW-0812">Transmembrane</keyword>
<dbReference type="InterPro" id="IPR050616">
    <property type="entry name" value="CPA3_Na-H_Antiporter_A"/>
</dbReference>
<dbReference type="GO" id="GO:0015297">
    <property type="term" value="F:antiporter activity"/>
    <property type="evidence" value="ECO:0007669"/>
    <property type="project" value="UniProtKB-KW"/>
</dbReference>
<evidence type="ECO:0000259" key="14">
    <source>
        <dbReference type="Pfam" id="PF20501"/>
    </source>
</evidence>
<keyword evidence="4" id="KW-1003">Cell membrane</keyword>
<accession>A0A154W689</accession>
<dbReference type="PRINTS" id="PR01434">
    <property type="entry name" value="NADHDHGNASE5"/>
</dbReference>
<dbReference type="Pfam" id="PF00662">
    <property type="entry name" value="Proton_antipo_N"/>
    <property type="match status" value="1"/>
</dbReference>
<feature type="domain" description="NADH:quinone oxidoreductase/Mrp antiporter transmembrane" evidence="11">
    <location>
        <begin position="125"/>
        <end position="409"/>
    </location>
</feature>
<keyword evidence="7" id="KW-0406">Ion transport</keyword>
<feature type="transmembrane region" description="Helical" evidence="10">
    <location>
        <begin position="687"/>
        <end position="707"/>
    </location>
</feature>
<dbReference type="OrthoDB" id="9811798at2"/>
<sequence>MTHLLALPLLMGIVASLAGTRLPPRHAPLLGAAVAAACFAAYGFLGLGMADGVAVEAAFWSVPALGIGGGLRLDGLGLVFALLISGIGFFIFLYAHRYLEGDKRLTRLSVMLTLFMTAMLGAVTADDVIVLFIFWEMTSLTSFFLVGYDHEKPGARQAALQALLVTAGGGLVLLAGLLMLTVATGTSSLSAIIAMRDIVLTDPTATAAMLLIIVGCFTKSAQIPFHFWLPNAMAAPTPVSAYLHSATMVKLGIYLLARMNPLYQDEALWQSILTWFGLGTAALGALLALRETDLKRILAYTTLTALGTLTLLIGAAPTLTLTAAMAFLVAHALYKAAMFMIAGIVDHETGTRDARALGGLRKAMPATAIATVLAALSMAGLPPFIGFLGKELIYESLLEAGPAALLLIAGMLFVNGVNVAVAGLMAIRLFFGGQRPTPARPHDPPAGMLAGPWTLAALGLAGGLLSGAVGLWIVGPSAGAILGAPVTADLYLWHGFNLVLGLSGLTLATGGALYLGWPRIQPWLAGIAAIDRFGANAGYEKGLAGIIRLSEVSTALIQHGDLRGYLRTLFLVTAAGLLLTLLLRDGFALPGFDSGTVDIRALAFLGIAGGALATVFARTLFGAVVCSGLVGFATALAFLFFGAPDVAFTQFAVETLLVAILAFALVKMPIRRADDRTARDRVKDGGIAIASGVAVTALLLAVLATPFDSRLSDWFGNASLTDAFGRNVVNVILVDFRALDTLGEITVLAIAAFAVLALLRPMLQETRKS</sequence>
<evidence type="ECO:0008006" key="17">
    <source>
        <dbReference type="Google" id="ProtNLM"/>
    </source>
</evidence>
<dbReference type="RefSeq" id="WP_067555171.1">
    <property type="nucleotide sequence ID" value="NZ_LPXN01000101.1"/>
</dbReference>
<feature type="transmembrane region" description="Helical" evidence="10">
    <location>
        <begin position="564"/>
        <end position="583"/>
    </location>
</feature>
<dbReference type="GO" id="GO:0005886">
    <property type="term" value="C:plasma membrane"/>
    <property type="evidence" value="ECO:0007669"/>
    <property type="project" value="UniProtKB-SubCell"/>
</dbReference>
<evidence type="ECO:0000256" key="2">
    <source>
        <dbReference type="ARBA" id="ARBA00022448"/>
    </source>
</evidence>
<dbReference type="InterPro" id="IPR046806">
    <property type="entry name" value="MrpA_C/MbhE"/>
</dbReference>
<dbReference type="EMBL" id="LPXN01000101">
    <property type="protein sequence ID" value="KZD09007.1"/>
    <property type="molecule type" value="Genomic_DNA"/>
</dbReference>
<keyword evidence="6 10" id="KW-1133">Transmembrane helix</keyword>
<feature type="transmembrane region" description="Helical" evidence="10">
    <location>
        <begin position="405"/>
        <end position="431"/>
    </location>
</feature>
<feature type="domain" description="MrpA C-terminal/MbhE" evidence="14">
    <location>
        <begin position="681"/>
        <end position="760"/>
    </location>
</feature>
<reference evidence="15 16" key="1">
    <citation type="submission" date="2015-12" db="EMBL/GenBank/DDBJ databases">
        <title>Genome sequence of Oceanibaculum pacificum MCCC 1A02656.</title>
        <authorList>
            <person name="Lu L."/>
            <person name="Lai Q."/>
            <person name="Shao Z."/>
            <person name="Qian P."/>
        </authorList>
    </citation>
    <scope>NUCLEOTIDE SEQUENCE [LARGE SCALE GENOMIC DNA]</scope>
    <source>
        <strain evidence="15 16">MCCC 1A02656</strain>
    </source>
</reference>
<feature type="domain" description="MrpA C-terminal/MbhD" evidence="13">
    <location>
        <begin position="606"/>
        <end position="669"/>
    </location>
</feature>
<feature type="transmembrane region" description="Helical" evidence="10">
    <location>
        <begin position="241"/>
        <end position="257"/>
    </location>
</feature>
<feature type="transmembrane region" description="Helical" evidence="10">
    <location>
        <begin position="366"/>
        <end position="385"/>
    </location>
</feature>
<dbReference type="Proteomes" id="UP000076400">
    <property type="component" value="Unassembled WGS sequence"/>
</dbReference>
<name>A0A154W689_9PROT</name>
<evidence type="ECO:0000256" key="1">
    <source>
        <dbReference type="ARBA" id="ARBA00004651"/>
    </source>
</evidence>
<feature type="transmembrane region" description="Helical" evidence="10">
    <location>
        <begin position="75"/>
        <end position="93"/>
    </location>
</feature>
<comment type="subcellular location">
    <subcellularLocation>
        <location evidence="1">Cell membrane</location>
        <topology evidence="1">Multi-pass membrane protein</topology>
    </subcellularLocation>
    <subcellularLocation>
        <location evidence="9">Membrane</location>
        <topology evidence="9">Multi-pass membrane protein</topology>
    </subcellularLocation>
</comment>
<evidence type="ECO:0000256" key="7">
    <source>
        <dbReference type="ARBA" id="ARBA00023065"/>
    </source>
</evidence>
<feature type="transmembrane region" description="Helical" evidence="10">
    <location>
        <begin position="205"/>
        <end position="229"/>
    </location>
</feature>
<feature type="transmembrane region" description="Helical" evidence="10">
    <location>
        <begin position="595"/>
        <end position="613"/>
    </location>
</feature>
<dbReference type="InterPro" id="IPR001750">
    <property type="entry name" value="ND/Mrp_TM"/>
</dbReference>
<dbReference type="GO" id="GO:0006811">
    <property type="term" value="P:monoatomic ion transport"/>
    <property type="evidence" value="ECO:0007669"/>
    <property type="project" value="UniProtKB-KW"/>
</dbReference>
<evidence type="ECO:0000259" key="12">
    <source>
        <dbReference type="Pfam" id="PF00662"/>
    </source>
</evidence>
<evidence type="ECO:0000256" key="8">
    <source>
        <dbReference type="ARBA" id="ARBA00023136"/>
    </source>
</evidence>
<dbReference type="STRING" id="580166.AUP43_07850"/>
<dbReference type="InterPro" id="IPR025383">
    <property type="entry name" value="MrpA_C/MbhD"/>
</dbReference>
<evidence type="ECO:0000256" key="10">
    <source>
        <dbReference type="SAM" id="Phobius"/>
    </source>
</evidence>
<proteinExistence type="predicted"/>
<evidence type="ECO:0000313" key="15">
    <source>
        <dbReference type="EMBL" id="KZD09007.1"/>
    </source>
</evidence>
<keyword evidence="3" id="KW-0050">Antiport</keyword>
<evidence type="ECO:0000256" key="9">
    <source>
        <dbReference type="RuleBase" id="RU000320"/>
    </source>
</evidence>
<feature type="transmembrane region" description="Helical" evidence="10">
    <location>
        <begin position="297"/>
        <end position="317"/>
    </location>
</feature>
<feature type="transmembrane region" description="Helical" evidence="10">
    <location>
        <begin position="620"/>
        <end position="641"/>
    </location>
</feature>
<evidence type="ECO:0000259" key="11">
    <source>
        <dbReference type="Pfam" id="PF00361"/>
    </source>
</evidence>
<evidence type="ECO:0000256" key="5">
    <source>
        <dbReference type="ARBA" id="ARBA00022692"/>
    </source>
</evidence>
<feature type="transmembrane region" description="Helical" evidence="10">
    <location>
        <begin position="269"/>
        <end position="290"/>
    </location>
</feature>
<dbReference type="PANTHER" id="PTHR43373">
    <property type="entry name" value="NA(+)/H(+) ANTIPORTER SUBUNIT"/>
    <property type="match status" value="1"/>
</dbReference>
<feature type="transmembrane region" description="Helical" evidence="10">
    <location>
        <begin position="105"/>
        <end position="123"/>
    </location>
</feature>
<dbReference type="Pfam" id="PF00361">
    <property type="entry name" value="Proton_antipo_M"/>
    <property type="match status" value="1"/>
</dbReference>
<feature type="transmembrane region" description="Helical" evidence="10">
    <location>
        <begin position="452"/>
        <end position="475"/>
    </location>
</feature>
<dbReference type="InterPro" id="IPR001516">
    <property type="entry name" value="Proton_antipo_N"/>
</dbReference>
<evidence type="ECO:0000256" key="6">
    <source>
        <dbReference type="ARBA" id="ARBA00022989"/>
    </source>
</evidence>
<dbReference type="PANTHER" id="PTHR43373:SF1">
    <property type="entry name" value="NA(+)_H(+) ANTIPORTER SUBUNIT A"/>
    <property type="match status" value="1"/>
</dbReference>
<feature type="transmembrane region" description="Helical" evidence="10">
    <location>
        <begin position="160"/>
        <end position="185"/>
    </location>
</feature>
<keyword evidence="8 10" id="KW-0472">Membrane</keyword>
<protein>
    <recommendedName>
        <fullName evidence="17">Cation:proton antiporter</fullName>
    </recommendedName>
</protein>
<dbReference type="Pfam" id="PF20501">
    <property type="entry name" value="MbhE"/>
    <property type="match status" value="1"/>
</dbReference>
<feature type="transmembrane region" description="Helical" evidence="10">
    <location>
        <begin position="745"/>
        <end position="763"/>
    </location>
</feature>
<comment type="caution">
    <text evidence="15">The sequence shown here is derived from an EMBL/GenBank/DDBJ whole genome shotgun (WGS) entry which is preliminary data.</text>
</comment>
<feature type="transmembrane region" description="Helical" evidence="10">
    <location>
        <begin position="495"/>
        <end position="517"/>
    </location>
</feature>